<feature type="domain" description="PDZ" evidence="10">
    <location>
        <begin position="398"/>
        <end position="439"/>
    </location>
</feature>
<accession>A0AAD5Q9I7</accession>
<evidence type="ECO:0008006" key="13">
    <source>
        <dbReference type="Google" id="ProtNLM"/>
    </source>
</evidence>
<dbReference type="PROSITE" id="PS50106">
    <property type="entry name" value="PDZ"/>
    <property type="match status" value="1"/>
</dbReference>
<comment type="subcellular location">
    <subcellularLocation>
        <location evidence="1">Endoplasmic reticulum membrane</location>
        <topology evidence="1">Multi-pass membrane protein</topology>
    </subcellularLocation>
</comment>
<dbReference type="EMBL" id="JAKCXM010000028">
    <property type="protein sequence ID" value="KAJ0406819.1"/>
    <property type="molecule type" value="Genomic_DNA"/>
</dbReference>
<dbReference type="InterPro" id="IPR035952">
    <property type="entry name" value="Rhomboid-like_sf"/>
</dbReference>
<protein>
    <recommendedName>
        <fullName evidence="13">Derlin</fullName>
    </recommendedName>
</protein>
<evidence type="ECO:0000256" key="5">
    <source>
        <dbReference type="ARBA" id="ARBA00022989"/>
    </source>
</evidence>
<feature type="transmembrane region" description="Helical" evidence="8">
    <location>
        <begin position="932"/>
        <end position="951"/>
    </location>
</feature>
<dbReference type="SMART" id="SM00233">
    <property type="entry name" value="PH"/>
    <property type="match status" value="1"/>
</dbReference>
<evidence type="ECO:0000256" key="3">
    <source>
        <dbReference type="ARBA" id="ARBA00022692"/>
    </source>
</evidence>
<comment type="caution">
    <text evidence="11">The sequence shown here is derived from an EMBL/GenBank/DDBJ whole genome shotgun (WGS) entry which is preliminary data.</text>
</comment>
<dbReference type="InterPro" id="IPR036034">
    <property type="entry name" value="PDZ_sf"/>
</dbReference>
<evidence type="ECO:0000256" key="8">
    <source>
        <dbReference type="SAM" id="Phobius"/>
    </source>
</evidence>
<dbReference type="Proteomes" id="UP001209570">
    <property type="component" value="Unassembled WGS sequence"/>
</dbReference>
<dbReference type="SUPFAM" id="SSF50156">
    <property type="entry name" value="PDZ domain-like"/>
    <property type="match status" value="1"/>
</dbReference>
<keyword evidence="3 8" id="KW-0812">Transmembrane</keyword>
<evidence type="ECO:0000313" key="11">
    <source>
        <dbReference type="EMBL" id="KAJ0406819.1"/>
    </source>
</evidence>
<sequence length="1012" mass="113421">MGQAAKTYVHVRIRADGPTKVLELFEGGEEESDERDLKHEMSSLMSVSSGSPTSETSTNAFDSLVNGVVVHLHISGIGVSCVNEIPVELVYGYLGGVNIQYSRINSKMRLKVTFDDIQVDNQSSEATFCKLLCPRMEGDADDSDKLSNDEIGERLSPAAHMEDSDIDANAHGTALVASHNMFRCADCNLAMHIPDLDNAPVRLSALMIEHAFGTSGDLSRRVTKYYTRQLWKQLHKILGVRNRSRKYGKSMRRVRRPRVFGRYNELKCYNEADVIAYDLLRRTGGKKLSTEKVVFYKDVVQHVAASEIVKEARDRRKNDTLRERTMSLRRSLQELEESGGSEDGRRKLIYEVSFLEAKLGLELETDFYCENVTIKAFDDTARENIKVITALTEDQEILQPGDVLTRVGGVDVRGVGFHETLAMLRGTRRPITLQFQSAEEVFAAPAASTRSMLSMRSVLDDEPGASLRVTLTHWVIVTEERALYINVSSLSSPVVEWMTPLRYIYRVEWVRGTKISLHLSVGVDSLPTGPRLRPSLKAMEGQERDMSVFLDVMWLSFGSITAEEQELWPSDTSLNGYMLKKGGFSTVKRWFVLSRNCLYYFSSRKELRGIIPLGSVRLQADAGESYAIRITNAKHNESLVTLQVDNGQHNESLVTLQVDNGQVVERAQAEIVLIAPNAQDFEMWQSSLAHAAGGGLRHSRGTRFYVATDASRLEIGCRHLEERAVAPLVEGLHRAVEVFNSKLAIEAWYYSMPQITRFYLSVCFLSTALSSLGFINPRSLYLSFDLIWERFQLWRLMTNFMFLGNFSFPFLMQLMILNNYSSRLEEDPFPSGGGPTADYAFMLFFGACILWIVAFFMELPFLGTSLIFMIVYVWSRRNPTAPVAIWGFRFEGLYLPRRNPTAPVAIWGFRFEGLYLPWALIAFTVLVGGNPMMDIFGVIAGHIYYFLLEVLPTTKGWNLIQTPGIFINLFPSPQYAGTPIVGAPPRAGPAAPGGAAPGGGYAWGQGRPLGSN</sequence>
<evidence type="ECO:0000313" key="12">
    <source>
        <dbReference type="Proteomes" id="UP001209570"/>
    </source>
</evidence>
<feature type="transmembrane region" description="Helical" evidence="8">
    <location>
        <begin position="758"/>
        <end position="775"/>
    </location>
</feature>
<evidence type="ECO:0000259" key="10">
    <source>
        <dbReference type="PROSITE" id="PS50106"/>
    </source>
</evidence>
<keyword evidence="4" id="KW-0256">Endoplasmic reticulum</keyword>
<keyword evidence="5 8" id="KW-1133">Transmembrane helix</keyword>
<organism evidence="11 12">
    <name type="scientific">Pythium insidiosum</name>
    <name type="common">Pythiosis disease agent</name>
    <dbReference type="NCBI Taxonomy" id="114742"/>
    <lineage>
        <taxon>Eukaryota</taxon>
        <taxon>Sar</taxon>
        <taxon>Stramenopiles</taxon>
        <taxon>Oomycota</taxon>
        <taxon>Peronosporomycetes</taxon>
        <taxon>Pythiales</taxon>
        <taxon>Pythiaceae</taxon>
        <taxon>Pythium</taxon>
    </lineage>
</organism>
<dbReference type="SUPFAM" id="SSF144091">
    <property type="entry name" value="Rhomboid-like"/>
    <property type="match status" value="1"/>
</dbReference>
<dbReference type="SUPFAM" id="SSF50729">
    <property type="entry name" value="PH domain-like"/>
    <property type="match status" value="1"/>
</dbReference>
<keyword evidence="6 8" id="KW-0472">Membrane</keyword>
<evidence type="ECO:0000256" key="4">
    <source>
        <dbReference type="ARBA" id="ARBA00022824"/>
    </source>
</evidence>
<gene>
    <name evidence="11" type="ORF">P43SY_008841</name>
</gene>
<evidence type="ECO:0000256" key="6">
    <source>
        <dbReference type="ARBA" id="ARBA00023136"/>
    </source>
</evidence>
<dbReference type="GO" id="GO:0006950">
    <property type="term" value="P:response to stress"/>
    <property type="evidence" value="ECO:0007669"/>
    <property type="project" value="UniProtKB-ARBA"/>
</dbReference>
<dbReference type="GO" id="GO:0005789">
    <property type="term" value="C:endoplasmic reticulum membrane"/>
    <property type="evidence" value="ECO:0007669"/>
    <property type="project" value="UniProtKB-SubCell"/>
</dbReference>
<dbReference type="InterPro" id="IPR001478">
    <property type="entry name" value="PDZ"/>
</dbReference>
<feature type="transmembrane region" description="Helical" evidence="8">
    <location>
        <begin position="840"/>
        <end position="873"/>
    </location>
</feature>
<evidence type="ECO:0000256" key="2">
    <source>
        <dbReference type="ARBA" id="ARBA00008917"/>
    </source>
</evidence>
<feature type="domain" description="PH" evidence="9">
    <location>
        <begin position="571"/>
        <end position="693"/>
    </location>
</feature>
<evidence type="ECO:0000256" key="7">
    <source>
        <dbReference type="SAM" id="MobiDB-lite"/>
    </source>
</evidence>
<dbReference type="Pfam" id="PF04511">
    <property type="entry name" value="DER1"/>
    <property type="match status" value="2"/>
</dbReference>
<evidence type="ECO:0000259" key="9">
    <source>
        <dbReference type="PROSITE" id="PS50003"/>
    </source>
</evidence>
<feature type="transmembrane region" description="Helical" evidence="8">
    <location>
        <begin position="796"/>
        <end position="820"/>
    </location>
</feature>
<dbReference type="AlphaFoldDB" id="A0AAD5Q9I7"/>
<name>A0AAD5Q9I7_PYTIN</name>
<reference evidence="11" key="1">
    <citation type="submission" date="2021-12" db="EMBL/GenBank/DDBJ databases">
        <title>Prjna785345.</title>
        <authorList>
            <person name="Rujirawat T."/>
            <person name="Krajaejun T."/>
        </authorList>
    </citation>
    <scope>NUCLEOTIDE SEQUENCE</scope>
    <source>
        <strain evidence="11">Pi057C3</strain>
    </source>
</reference>
<feature type="region of interest" description="Disordered" evidence="7">
    <location>
        <begin position="987"/>
        <end position="1012"/>
    </location>
</feature>
<dbReference type="InterPro" id="IPR001849">
    <property type="entry name" value="PH_domain"/>
</dbReference>
<dbReference type="InterPro" id="IPR007599">
    <property type="entry name" value="DER1"/>
</dbReference>
<keyword evidence="12" id="KW-1185">Reference proteome</keyword>
<proteinExistence type="inferred from homology"/>
<dbReference type="PANTHER" id="PTHR11009">
    <property type="entry name" value="DER1-LIKE PROTEIN, DERLIN"/>
    <property type="match status" value="1"/>
</dbReference>
<dbReference type="Gene3D" id="2.30.29.30">
    <property type="entry name" value="Pleckstrin-homology domain (PH domain)/Phosphotyrosine-binding domain (PTB)"/>
    <property type="match status" value="1"/>
</dbReference>
<feature type="transmembrane region" description="Helical" evidence="8">
    <location>
        <begin position="904"/>
        <end position="926"/>
    </location>
</feature>
<dbReference type="Pfam" id="PF00169">
    <property type="entry name" value="PH"/>
    <property type="match status" value="1"/>
</dbReference>
<dbReference type="PROSITE" id="PS50003">
    <property type="entry name" value="PH_DOMAIN"/>
    <property type="match status" value="1"/>
</dbReference>
<dbReference type="InterPro" id="IPR011993">
    <property type="entry name" value="PH-like_dom_sf"/>
</dbReference>
<comment type="similarity">
    <text evidence="2">Belongs to the derlin family.</text>
</comment>
<evidence type="ECO:0000256" key="1">
    <source>
        <dbReference type="ARBA" id="ARBA00004477"/>
    </source>
</evidence>